<feature type="coiled-coil region" evidence="7">
    <location>
        <begin position="332"/>
        <end position="366"/>
    </location>
</feature>
<evidence type="ECO:0000256" key="1">
    <source>
        <dbReference type="ARBA" id="ARBA00000085"/>
    </source>
</evidence>
<dbReference type="GO" id="GO:0005886">
    <property type="term" value="C:plasma membrane"/>
    <property type="evidence" value="ECO:0007669"/>
    <property type="project" value="TreeGrafter"/>
</dbReference>
<dbReference type="PRINTS" id="PR00344">
    <property type="entry name" value="BCTRLSENSOR"/>
</dbReference>
<dbReference type="EMBL" id="JGVR01000016">
    <property type="protein sequence ID" value="KEZ18430.1"/>
    <property type="molecule type" value="Genomic_DNA"/>
</dbReference>
<dbReference type="PANTHER" id="PTHR43047:SF9">
    <property type="entry name" value="HISTIDINE KINASE"/>
    <property type="match status" value="1"/>
</dbReference>
<dbReference type="SMART" id="SM00448">
    <property type="entry name" value="REC"/>
    <property type="match status" value="1"/>
</dbReference>
<comment type="catalytic activity">
    <reaction evidence="1">
        <text>ATP + protein L-histidine = ADP + protein N-phospho-L-histidine.</text>
        <dbReference type="EC" id="2.7.13.3"/>
    </reaction>
</comment>
<evidence type="ECO:0000256" key="5">
    <source>
        <dbReference type="ARBA" id="ARBA00022777"/>
    </source>
</evidence>
<dbReference type="SUPFAM" id="SSF55874">
    <property type="entry name" value="ATPase domain of HSP90 chaperone/DNA topoisomerase II/histidine kinase"/>
    <property type="match status" value="1"/>
</dbReference>
<dbReference type="PROSITE" id="PS50109">
    <property type="entry name" value="HIS_KIN"/>
    <property type="match status" value="1"/>
</dbReference>
<feature type="coiled-coil region" evidence="7">
    <location>
        <begin position="7"/>
        <end position="34"/>
    </location>
</feature>
<dbReference type="SUPFAM" id="SSF55785">
    <property type="entry name" value="PYP-like sensor domain (PAS domain)"/>
    <property type="match status" value="1"/>
</dbReference>
<dbReference type="InterPro" id="IPR011006">
    <property type="entry name" value="CheY-like_superfamily"/>
</dbReference>
<feature type="domain" description="Response regulatory" evidence="9">
    <location>
        <begin position="632"/>
        <end position="748"/>
    </location>
</feature>
<dbReference type="SMART" id="SM00387">
    <property type="entry name" value="HATPase_c"/>
    <property type="match status" value="1"/>
</dbReference>
<feature type="domain" description="Histidine kinase" evidence="8">
    <location>
        <begin position="401"/>
        <end position="610"/>
    </location>
</feature>
<dbReference type="STRING" id="13690.AX777_00865"/>
<dbReference type="Gene3D" id="1.10.287.130">
    <property type="match status" value="1"/>
</dbReference>
<keyword evidence="3 6" id="KW-0597">Phosphoprotein</keyword>
<evidence type="ECO:0000256" key="6">
    <source>
        <dbReference type="PROSITE-ProRule" id="PRU00169"/>
    </source>
</evidence>
<dbReference type="SMART" id="SM00388">
    <property type="entry name" value="HisKA"/>
    <property type="match status" value="1"/>
</dbReference>
<feature type="coiled-coil region" evidence="7">
    <location>
        <begin position="203"/>
        <end position="237"/>
    </location>
</feature>
<dbReference type="CDD" id="cd00075">
    <property type="entry name" value="HATPase"/>
    <property type="match status" value="1"/>
</dbReference>
<evidence type="ECO:0000256" key="7">
    <source>
        <dbReference type="SAM" id="Coils"/>
    </source>
</evidence>
<dbReference type="PATRIC" id="fig|13690.10.peg.2851"/>
<dbReference type="GO" id="GO:0009927">
    <property type="term" value="F:histidine phosphotransfer kinase activity"/>
    <property type="evidence" value="ECO:0007669"/>
    <property type="project" value="TreeGrafter"/>
</dbReference>
<dbReference type="RefSeq" id="WP_037520206.1">
    <property type="nucleotide sequence ID" value="NZ_JGVR01000016.1"/>
</dbReference>
<dbReference type="PANTHER" id="PTHR43047">
    <property type="entry name" value="TWO-COMPONENT HISTIDINE PROTEIN KINASE"/>
    <property type="match status" value="1"/>
</dbReference>
<feature type="coiled-coil region" evidence="7">
    <location>
        <begin position="66"/>
        <end position="93"/>
    </location>
</feature>
<dbReference type="InterPro" id="IPR004358">
    <property type="entry name" value="Sig_transdc_His_kin-like_C"/>
</dbReference>
<dbReference type="Gene3D" id="3.40.50.2300">
    <property type="match status" value="1"/>
</dbReference>
<dbReference type="Gene3D" id="3.30.450.20">
    <property type="entry name" value="PAS domain"/>
    <property type="match status" value="2"/>
</dbReference>
<dbReference type="NCBIfam" id="NF041832">
    <property type="entry name" value="near_NosP_CTERM"/>
    <property type="match status" value="1"/>
</dbReference>
<evidence type="ECO:0000256" key="4">
    <source>
        <dbReference type="ARBA" id="ARBA00022679"/>
    </source>
</evidence>
<sequence>MSELRTALETDAELDALREEVRKLRKINGALMDRVERSTDMSANAFSMFETAISLEAKVRDRTLQLEDALGRLAKANADLAEAHADADAAQVRLRDAIESINEGFVLFDAEDRLILYNEAYLGFWPQVAERLDQNLTFHDIARIAAHSQGPAGAQVAPDRWVSDRLAKHGIADGGQVQRLADGRWIQINELRTSEGGIVGIYTDITEAKAEDARARARELAERNVALQSTLDNLSEGVCVFDGSGQLAAWNDALRRLLALPENFAGALGSHAELQRWCRETLAMDDQGCLDWRGGGADQQAMVCLCTAGERHFELRSNAMADGGQVFGFTDVTDMLRAQASLQETAETLERRVSERTGELVDLNRKLEGEVAERRAIEAALIDAKIVAEKANLSKTRFLAAASHDLLQPLNAARLFVAALGDRRLALPTRALVNQTSTALDSVEDLLEALLEISRLDAGAIQPEIGPFRIDRLLQTLNVEFAPMARSAGLAFRIEAQPLWVETDLRLLRRILQNFISNAIRYTPRGTVSVACIQHDDRVEISVTDSGPGIAPEQQALIFEEFRRLDTRSQGKGLGLAIVKRASDMLGHPISLRSQPGHGATFAIALPIGQPQREEDGDVDQPTRDRSMRDLSVLVVDNEKQIQSGMRTLLTGWGCSVVTADGYDQAAALFADGRRPDIILVDYHLKDGETGDTVITRLHDHFGVRIPAVMISADRGEPLKTQLAAANIPLLNKPVKPAQLRALLRTMLA</sequence>
<proteinExistence type="predicted"/>
<dbReference type="FunFam" id="3.30.565.10:FF:000049">
    <property type="entry name" value="Two-component sensor histidine kinase"/>
    <property type="match status" value="1"/>
</dbReference>
<dbReference type="AlphaFoldDB" id="A0A084EKD8"/>
<dbReference type="Gene3D" id="3.30.565.10">
    <property type="entry name" value="Histidine kinase-like ATPase, C-terminal domain"/>
    <property type="match status" value="1"/>
</dbReference>
<dbReference type="Pfam" id="PF00512">
    <property type="entry name" value="HisKA"/>
    <property type="match status" value="1"/>
</dbReference>
<dbReference type="Pfam" id="PF00072">
    <property type="entry name" value="Response_reg"/>
    <property type="match status" value="1"/>
</dbReference>
<comment type="caution">
    <text evidence="10">The sequence shown here is derived from an EMBL/GenBank/DDBJ whole genome shotgun (WGS) entry which is preliminary data.</text>
</comment>
<keyword evidence="5 10" id="KW-0418">Kinase</keyword>
<evidence type="ECO:0000313" key="11">
    <source>
        <dbReference type="Proteomes" id="UP000028534"/>
    </source>
</evidence>
<protein>
    <recommendedName>
        <fullName evidence="2">histidine kinase</fullName>
        <ecNumber evidence="2">2.7.13.3</ecNumber>
    </recommendedName>
</protein>
<dbReference type="InterPro" id="IPR036890">
    <property type="entry name" value="HATPase_C_sf"/>
</dbReference>
<feature type="modified residue" description="4-aspartylphosphate" evidence="6">
    <location>
        <position position="682"/>
    </location>
</feature>
<evidence type="ECO:0000313" key="10">
    <source>
        <dbReference type="EMBL" id="KEZ18430.1"/>
    </source>
</evidence>
<dbReference type="CDD" id="cd00156">
    <property type="entry name" value="REC"/>
    <property type="match status" value="1"/>
</dbReference>
<dbReference type="InterPro" id="IPR035965">
    <property type="entry name" value="PAS-like_dom_sf"/>
</dbReference>
<evidence type="ECO:0000259" key="8">
    <source>
        <dbReference type="PROSITE" id="PS50109"/>
    </source>
</evidence>
<dbReference type="eggNOG" id="COG4191">
    <property type="taxonomic scope" value="Bacteria"/>
</dbReference>
<dbReference type="InterPro" id="IPR036097">
    <property type="entry name" value="HisK_dim/P_sf"/>
</dbReference>
<dbReference type="GO" id="GO:0000155">
    <property type="term" value="F:phosphorelay sensor kinase activity"/>
    <property type="evidence" value="ECO:0007669"/>
    <property type="project" value="InterPro"/>
</dbReference>
<evidence type="ECO:0000256" key="3">
    <source>
        <dbReference type="ARBA" id="ARBA00022553"/>
    </source>
</evidence>
<organism evidence="10 11">
    <name type="scientific">Sphingobium yanoikuyae</name>
    <name type="common">Sphingomonas yanoikuyae</name>
    <dbReference type="NCBI Taxonomy" id="13690"/>
    <lineage>
        <taxon>Bacteria</taxon>
        <taxon>Pseudomonadati</taxon>
        <taxon>Pseudomonadota</taxon>
        <taxon>Alphaproteobacteria</taxon>
        <taxon>Sphingomonadales</taxon>
        <taxon>Sphingomonadaceae</taxon>
        <taxon>Sphingobium</taxon>
    </lineage>
</organism>
<dbReference type="PROSITE" id="PS50110">
    <property type="entry name" value="RESPONSE_REGULATORY"/>
    <property type="match status" value="1"/>
</dbReference>
<reference evidence="10 11" key="1">
    <citation type="submission" date="2014-03" db="EMBL/GenBank/DDBJ databases">
        <title>Genome sequence of Sphingobium yanoikuyae B1.</title>
        <authorList>
            <person name="Gan H.M."/>
            <person name="Gan H.Y."/>
            <person name="Savka M.A."/>
        </authorList>
    </citation>
    <scope>NUCLEOTIDE SEQUENCE [LARGE SCALE GENOMIC DNA]</scope>
    <source>
        <strain evidence="10 11">B1</strain>
    </source>
</reference>
<dbReference type="SUPFAM" id="SSF52172">
    <property type="entry name" value="CheY-like"/>
    <property type="match status" value="1"/>
</dbReference>
<dbReference type="CDD" id="cd00082">
    <property type="entry name" value="HisKA"/>
    <property type="match status" value="1"/>
</dbReference>
<dbReference type="eggNOG" id="COG0784">
    <property type="taxonomic scope" value="Bacteria"/>
</dbReference>
<name>A0A084EKD8_SPHYA</name>
<keyword evidence="7" id="KW-0175">Coiled coil</keyword>
<dbReference type="InterPro" id="IPR005467">
    <property type="entry name" value="His_kinase_dom"/>
</dbReference>
<dbReference type="EC" id="2.7.13.3" evidence="2"/>
<evidence type="ECO:0000256" key="2">
    <source>
        <dbReference type="ARBA" id="ARBA00012438"/>
    </source>
</evidence>
<dbReference type="InterPro" id="IPR003594">
    <property type="entry name" value="HATPase_dom"/>
</dbReference>
<evidence type="ECO:0000259" key="9">
    <source>
        <dbReference type="PROSITE" id="PS50110"/>
    </source>
</evidence>
<dbReference type="InterPro" id="IPR003661">
    <property type="entry name" value="HisK_dim/P_dom"/>
</dbReference>
<dbReference type="InterPro" id="IPR001789">
    <property type="entry name" value="Sig_transdc_resp-reg_receiver"/>
</dbReference>
<dbReference type="SUPFAM" id="SSF47384">
    <property type="entry name" value="Homodimeric domain of signal transducing histidine kinase"/>
    <property type="match status" value="1"/>
</dbReference>
<dbReference type="Pfam" id="PF02518">
    <property type="entry name" value="HATPase_c"/>
    <property type="match status" value="1"/>
</dbReference>
<dbReference type="Proteomes" id="UP000028534">
    <property type="component" value="Unassembled WGS sequence"/>
</dbReference>
<gene>
    <name evidence="10" type="ORF">CP98_02777</name>
</gene>
<dbReference type="Pfam" id="PF12860">
    <property type="entry name" value="PAS_7"/>
    <property type="match status" value="2"/>
</dbReference>
<accession>A0A084EKD8</accession>
<keyword evidence="4" id="KW-0808">Transferase</keyword>